<evidence type="ECO:0000256" key="1">
    <source>
        <dbReference type="ARBA" id="ARBA00023040"/>
    </source>
</evidence>
<name>A0A820M4R4_9BILA</name>
<evidence type="ECO:0000256" key="2">
    <source>
        <dbReference type="ARBA" id="ARBA00023170"/>
    </source>
</evidence>
<sequence>MDWIKNDSSFFLHTQVAGSRFAWATRNVRITALNDSTYVGISLYNVVLLSITTAVVGYFLRDQHERSYIITS</sequence>
<evidence type="ECO:0000256" key="5">
    <source>
        <dbReference type="SAM" id="Phobius"/>
    </source>
</evidence>
<reference evidence="6" key="1">
    <citation type="submission" date="2021-02" db="EMBL/GenBank/DDBJ databases">
        <authorList>
            <person name="Nowell W R."/>
        </authorList>
    </citation>
    <scope>NUCLEOTIDE SEQUENCE</scope>
</reference>
<evidence type="ECO:0000313" key="6">
    <source>
        <dbReference type="EMBL" id="CAF4367721.1"/>
    </source>
</evidence>
<keyword evidence="4" id="KW-0807">Transducer</keyword>
<organism evidence="6 7">
    <name type="scientific">Rotaria sordida</name>
    <dbReference type="NCBI Taxonomy" id="392033"/>
    <lineage>
        <taxon>Eukaryota</taxon>
        <taxon>Metazoa</taxon>
        <taxon>Spiralia</taxon>
        <taxon>Gnathifera</taxon>
        <taxon>Rotifera</taxon>
        <taxon>Eurotatoria</taxon>
        <taxon>Bdelloidea</taxon>
        <taxon>Philodinida</taxon>
        <taxon>Philodinidae</taxon>
        <taxon>Rotaria</taxon>
    </lineage>
</organism>
<feature type="transmembrane region" description="Helical" evidence="5">
    <location>
        <begin position="41"/>
        <end position="60"/>
    </location>
</feature>
<dbReference type="Proteomes" id="UP000663836">
    <property type="component" value="Unassembled WGS sequence"/>
</dbReference>
<feature type="non-terminal residue" evidence="6">
    <location>
        <position position="1"/>
    </location>
</feature>
<keyword evidence="5" id="KW-0472">Membrane</keyword>
<keyword evidence="1" id="KW-0297">G-protein coupled receptor</keyword>
<dbReference type="GO" id="GO:0038039">
    <property type="term" value="C:G protein-coupled receptor heterodimeric complex"/>
    <property type="evidence" value="ECO:0007669"/>
    <property type="project" value="TreeGrafter"/>
</dbReference>
<keyword evidence="2" id="KW-0675">Receptor</keyword>
<evidence type="ECO:0000256" key="3">
    <source>
        <dbReference type="ARBA" id="ARBA00023180"/>
    </source>
</evidence>
<dbReference type="EMBL" id="CAJOBD010056192">
    <property type="protein sequence ID" value="CAF4367721.1"/>
    <property type="molecule type" value="Genomic_DNA"/>
</dbReference>
<dbReference type="GO" id="GO:0007214">
    <property type="term" value="P:gamma-aminobutyric acid signaling pathway"/>
    <property type="evidence" value="ECO:0007669"/>
    <property type="project" value="TreeGrafter"/>
</dbReference>
<accession>A0A820M4R4</accession>
<evidence type="ECO:0000256" key="4">
    <source>
        <dbReference type="ARBA" id="ARBA00023224"/>
    </source>
</evidence>
<dbReference type="AlphaFoldDB" id="A0A820M4R4"/>
<gene>
    <name evidence="6" type="ORF">JBS370_LOCUS42432</name>
</gene>
<keyword evidence="5" id="KW-1133">Transmembrane helix</keyword>
<keyword evidence="3" id="KW-0325">Glycoprotein</keyword>
<dbReference type="GO" id="GO:0004965">
    <property type="term" value="F:G protein-coupled GABA receptor activity"/>
    <property type="evidence" value="ECO:0007669"/>
    <property type="project" value="InterPro"/>
</dbReference>
<keyword evidence="5" id="KW-0812">Transmembrane</keyword>
<comment type="caution">
    <text evidence="6">The sequence shown here is derived from an EMBL/GenBank/DDBJ whole genome shotgun (WGS) entry which is preliminary data.</text>
</comment>
<dbReference type="PANTHER" id="PTHR10519:SF20">
    <property type="entry name" value="G-PROTEIN COUPLED RECEPTOR 156-RELATED"/>
    <property type="match status" value="1"/>
</dbReference>
<dbReference type="PANTHER" id="PTHR10519">
    <property type="entry name" value="GABA-B RECEPTOR"/>
    <property type="match status" value="1"/>
</dbReference>
<proteinExistence type="predicted"/>
<protein>
    <submittedName>
        <fullName evidence="6">Uncharacterized protein</fullName>
    </submittedName>
</protein>
<evidence type="ECO:0000313" key="7">
    <source>
        <dbReference type="Proteomes" id="UP000663836"/>
    </source>
</evidence>
<dbReference type="InterPro" id="IPR002455">
    <property type="entry name" value="GPCR3_GABA-B"/>
</dbReference>